<accession>A0AAD5U4D4</accession>
<proteinExistence type="predicted"/>
<dbReference type="InterPro" id="IPR001611">
    <property type="entry name" value="Leu-rich_rpt"/>
</dbReference>
<dbReference type="PANTHER" id="PTHR22710:SF2">
    <property type="entry name" value="X-RAY RADIATION RESISTANCE-ASSOCIATED PROTEIN 1"/>
    <property type="match status" value="1"/>
</dbReference>
<evidence type="ECO:0000256" key="4">
    <source>
        <dbReference type="ARBA" id="ARBA00022737"/>
    </source>
</evidence>
<evidence type="ECO:0000256" key="3">
    <source>
        <dbReference type="ARBA" id="ARBA00022614"/>
    </source>
</evidence>
<keyword evidence="2" id="KW-0963">Cytoplasm</keyword>
<dbReference type="Proteomes" id="UP001211065">
    <property type="component" value="Unassembled WGS sequence"/>
</dbReference>
<name>A0AAD5U4D4_9FUNG</name>
<feature type="region of interest" description="Disordered" evidence="5">
    <location>
        <begin position="312"/>
        <end position="376"/>
    </location>
</feature>
<sequence length="912" mass="105501">MRFTKLFVVDEIFPGKYSNREIQLMEEKSKEEKLISTEEPEEKEIVLNEIKVSLKESNENSSIKDENKNSSILLNKISSQPRKEILRLGEEKTSSRFNYKNNITQKDLNEKKNFIPIKEFLMTEQLDLKKYQNENSRNLIDLKKLEKFKKSKIKKNGVEFDKYFEVKNLLDGFLILNHGCTDYPEEVYTVDLTGLDLESIIEEDLELFTKLHSFKAGDNKLNFEKLGAFPNLRTLILPLNNIDYLDFYVSLKFPLLEHLDLSYNKLYVTSISVLASLPNLITLDLTANNLKYLPDDISDMREWWKNATENEQLPLDDNSNGKHERSLSLALSDQDDEIDEKKGTTIEEEQSSEENSTINKSAEKISSQKKSESKNSFGMESIDKYGDNSILNTCGSFSEFNNDIYEQRKESQKKMHRYQGFPRLEELRLANNLIATLEDLMGLVALPSLQRVYLEGNTVMDPRKRIGLQKDYNIVHDLSLSYGIEVCDGIYQKEKLGSIDENYYKLVQTNINFNKILDPVSENKSLKQIKIIKKKDLKKNFIGHMLTKNKAGTILHSLFKKGVKLFPHNVQNFETLKDQKSKNLINGGRNTRRKYKYTDDDIAKMIQIGRIFTLKELNSLTEEEDCNIQKNPTAEQQKDSDLLNNDNICDTTEVSQSEMHIDNQNNEIECEVQAIDENEAQNFSKEYDVMYDSKQVDETFITGVHITGGNEGAKPLEEPNNDFSDDSEDDLEEEEETYDTSDLPVTIQASLKALRHALNNPVSYERVKEASYVQPTFAYKRKLRDVQSRYRYNKKLTLPILLKANLLFSFSLPESLRKPDNFSHKIPLPPQTLPPIPPKLHNVRDVIPSNYFRPNSKFNKNPNFNNISNNCSSGTYKNRTLDEFEDMKNLLSNVDEKLDIIETKLGKQENFV</sequence>
<keyword evidence="3" id="KW-0433">Leucine-rich repeat</keyword>
<gene>
    <name evidence="6" type="ORF">HK099_000225</name>
</gene>
<feature type="compositionally biased region" description="Acidic residues" evidence="5">
    <location>
        <begin position="719"/>
        <end position="739"/>
    </location>
</feature>
<evidence type="ECO:0000313" key="6">
    <source>
        <dbReference type="EMBL" id="KAJ3224114.1"/>
    </source>
</evidence>
<comment type="subcellular location">
    <subcellularLocation>
        <location evidence="1">Cytoplasm</location>
    </subcellularLocation>
</comment>
<reference evidence="6" key="1">
    <citation type="submission" date="2020-05" db="EMBL/GenBank/DDBJ databases">
        <title>Phylogenomic resolution of chytrid fungi.</title>
        <authorList>
            <person name="Stajich J.E."/>
            <person name="Amses K."/>
            <person name="Simmons R."/>
            <person name="Seto K."/>
            <person name="Myers J."/>
            <person name="Bonds A."/>
            <person name="Quandt C.A."/>
            <person name="Barry K."/>
            <person name="Liu P."/>
            <person name="Grigoriev I."/>
            <person name="Longcore J.E."/>
            <person name="James T.Y."/>
        </authorList>
    </citation>
    <scope>NUCLEOTIDE SEQUENCE</scope>
    <source>
        <strain evidence="6">JEL0476</strain>
    </source>
</reference>
<comment type="caution">
    <text evidence="6">The sequence shown here is derived from an EMBL/GenBank/DDBJ whole genome shotgun (WGS) entry which is preliminary data.</text>
</comment>
<protein>
    <submittedName>
        <fullName evidence="6">Uncharacterized protein</fullName>
    </submittedName>
</protein>
<dbReference type="Gene3D" id="3.80.10.10">
    <property type="entry name" value="Ribonuclease Inhibitor"/>
    <property type="match status" value="2"/>
</dbReference>
<keyword evidence="4" id="KW-0677">Repeat</keyword>
<dbReference type="PANTHER" id="PTHR22710">
    <property type="entry name" value="X-RAY RADIATION RESISTANCE ASSOCIATED PROTEIN 1 XRRA1"/>
    <property type="match status" value="1"/>
</dbReference>
<dbReference type="EMBL" id="JADGJW010000104">
    <property type="protein sequence ID" value="KAJ3224114.1"/>
    <property type="molecule type" value="Genomic_DNA"/>
</dbReference>
<evidence type="ECO:0000313" key="7">
    <source>
        <dbReference type="Proteomes" id="UP001211065"/>
    </source>
</evidence>
<dbReference type="SMART" id="SM00369">
    <property type="entry name" value="LRR_TYP"/>
    <property type="match status" value="3"/>
</dbReference>
<dbReference type="SUPFAM" id="SSF52058">
    <property type="entry name" value="L domain-like"/>
    <property type="match status" value="1"/>
</dbReference>
<evidence type="ECO:0000256" key="1">
    <source>
        <dbReference type="ARBA" id="ARBA00004496"/>
    </source>
</evidence>
<evidence type="ECO:0000256" key="2">
    <source>
        <dbReference type="ARBA" id="ARBA00022490"/>
    </source>
</evidence>
<evidence type="ECO:0000256" key="5">
    <source>
        <dbReference type="SAM" id="MobiDB-lite"/>
    </source>
</evidence>
<dbReference type="InterPro" id="IPR003591">
    <property type="entry name" value="Leu-rich_rpt_typical-subtyp"/>
</dbReference>
<dbReference type="GO" id="GO:0005737">
    <property type="term" value="C:cytoplasm"/>
    <property type="evidence" value="ECO:0007669"/>
    <property type="project" value="UniProtKB-SubCell"/>
</dbReference>
<feature type="region of interest" description="Disordered" evidence="5">
    <location>
        <begin position="706"/>
        <end position="741"/>
    </location>
</feature>
<dbReference type="GO" id="GO:0005634">
    <property type="term" value="C:nucleus"/>
    <property type="evidence" value="ECO:0007669"/>
    <property type="project" value="TreeGrafter"/>
</dbReference>
<organism evidence="6 7">
    <name type="scientific">Clydaea vesicula</name>
    <dbReference type="NCBI Taxonomy" id="447962"/>
    <lineage>
        <taxon>Eukaryota</taxon>
        <taxon>Fungi</taxon>
        <taxon>Fungi incertae sedis</taxon>
        <taxon>Chytridiomycota</taxon>
        <taxon>Chytridiomycota incertae sedis</taxon>
        <taxon>Chytridiomycetes</taxon>
        <taxon>Lobulomycetales</taxon>
        <taxon>Lobulomycetaceae</taxon>
        <taxon>Clydaea</taxon>
    </lineage>
</organism>
<dbReference type="AlphaFoldDB" id="A0AAD5U4D4"/>
<dbReference type="InterPro" id="IPR032675">
    <property type="entry name" value="LRR_dom_sf"/>
</dbReference>
<keyword evidence="7" id="KW-1185">Reference proteome</keyword>
<dbReference type="PROSITE" id="PS51450">
    <property type="entry name" value="LRR"/>
    <property type="match status" value="2"/>
</dbReference>